<dbReference type="STRING" id="321339.SAMN05444340_1268"/>
<evidence type="ECO:0000259" key="8">
    <source>
        <dbReference type="Pfam" id="PF00924"/>
    </source>
</evidence>
<protein>
    <recommendedName>
        <fullName evidence="7">Small-conductance mechanosensitive channel</fullName>
    </recommendedName>
</protein>
<gene>
    <name evidence="10" type="ORF">SAMN05444340_1268</name>
</gene>
<reference evidence="10 11" key="1">
    <citation type="submission" date="2016-10" db="EMBL/GenBank/DDBJ databases">
        <authorList>
            <person name="de Groot N.N."/>
        </authorList>
    </citation>
    <scope>NUCLEOTIDE SEQUENCE [LARGE SCALE GENOMIC DNA]</scope>
    <source>
        <strain evidence="10 11">DSM 26880</strain>
    </source>
</reference>
<dbReference type="InterPro" id="IPR023408">
    <property type="entry name" value="MscS_beta-dom_sf"/>
</dbReference>
<feature type="transmembrane region" description="Helical" evidence="7">
    <location>
        <begin position="63"/>
        <end position="87"/>
    </location>
</feature>
<comment type="caution">
    <text evidence="7">Lacks conserved residue(s) required for the propagation of feature annotation.</text>
</comment>
<evidence type="ECO:0000256" key="5">
    <source>
        <dbReference type="ARBA" id="ARBA00022989"/>
    </source>
</evidence>
<keyword evidence="11" id="KW-1185">Reference proteome</keyword>
<comment type="subcellular location">
    <subcellularLocation>
        <location evidence="7">Cell inner membrane</location>
        <topology evidence="7">Multi-pass membrane protein</topology>
    </subcellularLocation>
    <subcellularLocation>
        <location evidence="1">Cell membrane</location>
        <topology evidence="1">Multi-pass membrane protein</topology>
    </subcellularLocation>
</comment>
<evidence type="ECO:0000256" key="7">
    <source>
        <dbReference type="RuleBase" id="RU369025"/>
    </source>
</evidence>
<comment type="function">
    <text evidence="7">Mechanosensitive channel that participates in the regulation of osmotic pressure changes within the cell, opening in response to stretch forces in the membrane lipid bilayer, without the need for other proteins. Contributes to normal resistance to hypoosmotic shock. Forms an ion channel of 1.0 nanosiemens conductance with a slight preference for anions.</text>
</comment>
<dbReference type="Pfam" id="PF00924">
    <property type="entry name" value="MS_channel_2nd"/>
    <property type="match status" value="1"/>
</dbReference>
<keyword evidence="6 7" id="KW-0472">Membrane</keyword>
<evidence type="ECO:0000256" key="1">
    <source>
        <dbReference type="ARBA" id="ARBA00004651"/>
    </source>
</evidence>
<dbReference type="SUPFAM" id="SSF50182">
    <property type="entry name" value="Sm-like ribonucleoproteins"/>
    <property type="match status" value="1"/>
</dbReference>
<feature type="transmembrane region" description="Helical" evidence="7">
    <location>
        <begin position="20"/>
        <end position="43"/>
    </location>
</feature>
<evidence type="ECO:0000256" key="3">
    <source>
        <dbReference type="ARBA" id="ARBA00022475"/>
    </source>
</evidence>
<dbReference type="Gene3D" id="2.30.30.60">
    <property type="match status" value="1"/>
</dbReference>
<comment type="similarity">
    <text evidence="2 7">Belongs to the MscS (TC 1.A.23) family.</text>
</comment>
<dbReference type="OrthoDB" id="9814206at2"/>
<keyword evidence="7" id="KW-0407">Ion channel</keyword>
<dbReference type="RefSeq" id="WP_143042374.1">
    <property type="nucleotide sequence ID" value="NZ_FNPF01000026.1"/>
</dbReference>
<feature type="domain" description="Mechanosensitive ion channel MscS" evidence="8">
    <location>
        <begin position="113"/>
        <end position="171"/>
    </location>
</feature>
<keyword evidence="7" id="KW-0997">Cell inner membrane</keyword>
<dbReference type="InterPro" id="IPR049278">
    <property type="entry name" value="MS_channel_C"/>
</dbReference>
<keyword evidence="5 7" id="KW-1133">Transmembrane helix</keyword>
<evidence type="ECO:0000256" key="4">
    <source>
        <dbReference type="ARBA" id="ARBA00022692"/>
    </source>
</evidence>
<dbReference type="InterPro" id="IPR045275">
    <property type="entry name" value="MscS_archaea/bacteria_type"/>
</dbReference>
<evidence type="ECO:0000313" key="10">
    <source>
        <dbReference type="EMBL" id="SDY89504.1"/>
    </source>
</evidence>
<evidence type="ECO:0000256" key="2">
    <source>
        <dbReference type="ARBA" id="ARBA00008017"/>
    </source>
</evidence>
<keyword evidence="3" id="KW-1003">Cell membrane</keyword>
<feature type="transmembrane region" description="Helical" evidence="7">
    <location>
        <begin position="93"/>
        <end position="111"/>
    </location>
</feature>
<dbReference type="GO" id="GO:0008381">
    <property type="term" value="F:mechanosensitive monoatomic ion channel activity"/>
    <property type="evidence" value="ECO:0007669"/>
    <property type="project" value="InterPro"/>
</dbReference>
<dbReference type="Gene3D" id="1.10.287.1260">
    <property type="match status" value="1"/>
</dbReference>
<evidence type="ECO:0000256" key="6">
    <source>
        <dbReference type="ARBA" id="ARBA00023136"/>
    </source>
</evidence>
<dbReference type="Pfam" id="PF21082">
    <property type="entry name" value="MS_channel_3rd"/>
    <property type="match status" value="1"/>
</dbReference>
<comment type="subunit">
    <text evidence="7">Homoheptamer.</text>
</comment>
<evidence type="ECO:0000313" key="11">
    <source>
        <dbReference type="Proteomes" id="UP000199286"/>
    </source>
</evidence>
<feature type="domain" description="Mechanosensitive ion channel MscS C-terminal" evidence="9">
    <location>
        <begin position="186"/>
        <end position="270"/>
    </location>
</feature>
<dbReference type="InterPro" id="IPR006685">
    <property type="entry name" value="MscS_channel_2nd"/>
</dbReference>
<dbReference type="PANTHER" id="PTHR30221">
    <property type="entry name" value="SMALL-CONDUCTANCE MECHANOSENSITIVE CHANNEL"/>
    <property type="match status" value="1"/>
</dbReference>
<dbReference type="InterPro" id="IPR011014">
    <property type="entry name" value="MscS_channel_TM-2"/>
</dbReference>
<dbReference type="SUPFAM" id="SSF82861">
    <property type="entry name" value="Mechanosensitive channel protein MscS (YggB), transmembrane region"/>
    <property type="match status" value="1"/>
</dbReference>
<dbReference type="SUPFAM" id="SSF82689">
    <property type="entry name" value="Mechanosensitive channel protein MscS (YggB), C-terminal domain"/>
    <property type="match status" value="1"/>
</dbReference>
<dbReference type="PANTHER" id="PTHR30221:SF1">
    <property type="entry name" value="SMALL-CONDUCTANCE MECHANOSENSITIVE CHANNEL"/>
    <property type="match status" value="1"/>
</dbReference>
<dbReference type="EMBL" id="FNPF01000026">
    <property type="protein sequence ID" value="SDY89504.1"/>
    <property type="molecule type" value="Genomic_DNA"/>
</dbReference>
<keyword evidence="4 7" id="KW-0812">Transmembrane</keyword>
<dbReference type="Gene3D" id="3.30.70.100">
    <property type="match status" value="1"/>
</dbReference>
<dbReference type="AlphaFoldDB" id="A0A1H3NL24"/>
<accession>A0A1H3NL24</accession>
<evidence type="ECO:0000259" key="9">
    <source>
        <dbReference type="Pfam" id="PF21082"/>
    </source>
</evidence>
<sequence length="293" mass="32219">MIPNIEPLRILRAELADLAASSVAVLPNILAALIVLVLTWALVRYAWRGEARLLRRWQKRPALIAAARTLTQTLIWLGGVVVAATLVFPGMSATNVVAGLGVGSLIVGLAFKDIFENYLAGVMILLRKPMRIGDDIICEGIEGRVEQITIRDTYLRQRSGELVLVPNGFIYRNPTTVVTDQPLRRITLEVGVAYGTNLERARSLLFDALTGLDTVDTSKPTEVFCQGFGDSSIDFVLRWWSGSTPVEELRSRDEVARAVKLALDGAGIEIPFPQRTLSFLEPVPLDGARTNQR</sequence>
<proteinExistence type="inferred from homology"/>
<dbReference type="GO" id="GO:0005886">
    <property type="term" value="C:plasma membrane"/>
    <property type="evidence" value="ECO:0007669"/>
    <property type="project" value="UniProtKB-SubCell"/>
</dbReference>
<keyword evidence="7" id="KW-0406">Ion transport</keyword>
<keyword evidence="7" id="KW-0813">Transport</keyword>
<name>A0A1H3NL24_9RHOB</name>
<organism evidence="10 11">
    <name type="scientific">Citreimonas salinaria</name>
    <dbReference type="NCBI Taxonomy" id="321339"/>
    <lineage>
        <taxon>Bacteria</taxon>
        <taxon>Pseudomonadati</taxon>
        <taxon>Pseudomonadota</taxon>
        <taxon>Alphaproteobacteria</taxon>
        <taxon>Rhodobacterales</taxon>
        <taxon>Roseobacteraceae</taxon>
        <taxon>Citreimonas</taxon>
    </lineage>
</organism>
<dbReference type="InterPro" id="IPR011066">
    <property type="entry name" value="MscS_channel_C_sf"/>
</dbReference>
<dbReference type="Proteomes" id="UP000199286">
    <property type="component" value="Unassembled WGS sequence"/>
</dbReference>
<dbReference type="InterPro" id="IPR010920">
    <property type="entry name" value="LSM_dom_sf"/>
</dbReference>